<comment type="function">
    <text evidence="1">Iron-sulfur subunit of the cytochrome bc1 complex, an essential component of the respiratory electron transport chain required for ATP synthesis. The bc1 complex catalyzes the oxidation of menaquinol and the reduction of cytochrome c in the respiratory chain. The bc1 complex operates through a Q-cycle mechanism that couples electron transfer to generation of the proton gradient that drives ATP synthesis.</text>
</comment>
<evidence type="ECO:0000256" key="5">
    <source>
        <dbReference type="ARBA" id="ARBA00022448"/>
    </source>
</evidence>
<evidence type="ECO:0000256" key="3">
    <source>
        <dbReference type="ARBA" id="ARBA00010651"/>
    </source>
</evidence>
<sequence length="371" mass="40934">MSEDGSTPSERDLDRMDVRELGRLGAHLDDVEVVDDSPRHEPGGPGERRAIRRVAAWFVLSVLGAIGFVVVYVLWPWQYTSTGPQETLRSWFTPMLGITFAISVLALAMGLLEWSKTVAPPDVAIQQRHDGPSPPVAQRTFAARTVEILEQTGLRRSKLLRRTVLAAGTAFAGILAVTALGSLIRNPWRSEGPAPLVTTEWHSPDGERTYLRMDTGDPHSVTLVRPEDMVPGGLLTVFPFRESMRGDPEKLSKILRSADSSVILLRFAPGTPVVEQIGQEDFNLGGLYAYSKICTHMGCPVSLFEQTTLRILCPCHQTEFQANEYARAVFGPGARPLPQLPLAVDERGYLYAPHDFIEPVGPGFWSREPRG</sequence>
<keyword evidence="14" id="KW-0408">Iron</keyword>
<keyword evidence="11" id="KW-0249">Electron transport</keyword>
<feature type="transmembrane region" description="Helical" evidence="20">
    <location>
        <begin position="164"/>
        <end position="184"/>
    </location>
</feature>
<evidence type="ECO:0000313" key="23">
    <source>
        <dbReference type="Proteomes" id="UP000245639"/>
    </source>
</evidence>
<name>A0A2U1F3V5_9PSEU</name>
<comment type="similarity">
    <text evidence="3">Belongs to the Rieske iron-sulfur protein family.</text>
</comment>
<evidence type="ECO:0000256" key="19">
    <source>
        <dbReference type="ARBA" id="ARBA00032409"/>
    </source>
</evidence>
<dbReference type="GO" id="GO:0016705">
    <property type="term" value="F:oxidoreductase activity, acting on paired donors, with incorporation or reduction of molecular oxygen"/>
    <property type="evidence" value="ECO:0007669"/>
    <property type="project" value="UniProtKB-ARBA"/>
</dbReference>
<evidence type="ECO:0000256" key="8">
    <source>
        <dbReference type="ARBA" id="ARBA00022692"/>
    </source>
</evidence>
<dbReference type="GO" id="GO:0046872">
    <property type="term" value="F:metal ion binding"/>
    <property type="evidence" value="ECO:0007669"/>
    <property type="project" value="UniProtKB-KW"/>
</dbReference>
<dbReference type="PANTHER" id="PTHR10134">
    <property type="entry name" value="CYTOCHROME B-C1 COMPLEX SUBUNIT RIESKE, MITOCHONDRIAL"/>
    <property type="match status" value="1"/>
</dbReference>
<keyword evidence="16 20" id="KW-0472">Membrane</keyword>
<dbReference type="GO" id="GO:0005886">
    <property type="term" value="C:plasma membrane"/>
    <property type="evidence" value="ECO:0007669"/>
    <property type="project" value="UniProtKB-SubCell"/>
</dbReference>
<keyword evidence="23" id="KW-1185">Reference proteome</keyword>
<feature type="transmembrane region" description="Helical" evidence="20">
    <location>
        <begin position="95"/>
        <end position="112"/>
    </location>
</feature>
<dbReference type="GO" id="GO:0051537">
    <property type="term" value="F:2 iron, 2 sulfur cluster binding"/>
    <property type="evidence" value="ECO:0007669"/>
    <property type="project" value="UniProtKB-KW"/>
</dbReference>
<comment type="subcellular location">
    <subcellularLocation>
        <location evidence="2">Cell membrane</location>
        <topology evidence="2">Multi-pass membrane protein</topology>
    </subcellularLocation>
</comment>
<keyword evidence="12 20" id="KW-1133">Transmembrane helix</keyword>
<keyword evidence="13" id="KW-0560">Oxidoreductase</keyword>
<evidence type="ECO:0000259" key="21">
    <source>
        <dbReference type="PROSITE" id="PS51296"/>
    </source>
</evidence>
<dbReference type="SUPFAM" id="SSF50022">
    <property type="entry name" value="ISP domain"/>
    <property type="match status" value="1"/>
</dbReference>
<dbReference type="Pfam" id="PF19297">
    <property type="entry name" value="QcrA_N"/>
    <property type="match status" value="1"/>
</dbReference>
<evidence type="ECO:0000256" key="11">
    <source>
        <dbReference type="ARBA" id="ARBA00022982"/>
    </source>
</evidence>
<evidence type="ECO:0000256" key="4">
    <source>
        <dbReference type="ARBA" id="ARBA00015816"/>
    </source>
</evidence>
<dbReference type="AlphaFoldDB" id="A0A2U1F3V5"/>
<dbReference type="InterPro" id="IPR036922">
    <property type="entry name" value="Rieske_2Fe-2S_sf"/>
</dbReference>
<protein>
    <recommendedName>
        <fullName evidence="4">Cytochrome bc1 complex Rieske iron-sulfur subunit</fullName>
    </recommendedName>
    <alternativeName>
        <fullName evidence="18">Cytochrome bc1 reductase complex subunit QcrA</fullName>
    </alternativeName>
    <alternativeName>
        <fullName evidence="19">Rieske iron-sulfur protein</fullName>
    </alternativeName>
</protein>
<feature type="transmembrane region" description="Helical" evidence="20">
    <location>
        <begin position="54"/>
        <end position="75"/>
    </location>
</feature>
<dbReference type="InterPro" id="IPR017941">
    <property type="entry name" value="Rieske_2Fe-2S"/>
</dbReference>
<evidence type="ECO:0000256" key="12">
    <source>
        <dbReference type="ARBA" id="ARBA00022989"/>
    </source>
</evidence>
<evidence type="ECO:0000256" key="9">
    <source>
        <dbReference type="ARBA" id="ARBA00022714"/>
    </source>
</evidence>
<evidence type="ECO:0000256" key="13">
    <source>
        <dbReference type="ARBA" id="ARBA00023002"/>
    </source>
</evidence>
<evidence type="ECO:0000256" key="16">
    <source>
        <dbReference type="ARBA" id="ARBA00023136"/>
    </source>
</evidence>
<dbReference type="Gene3D" id="2.102.10.10">
    <property type="entry name" value="Rieske [2Fe-2S] iron-sulphur domain"/>
    <property type="match status" value="1"/>
</dbReference>
<evidence type="ECO:0000256" key="2">
    <source>
        <dbReference type="ARBA" id="ARBA00004651"/>
    </source>
</evidence>
<keyword evidence="15" id="KW-0411">Iron-sulfur</keyword>
<keyword evidence="9" id="KW-0001">2Fe-2S</keyword>
<evidence type="ECO:0000256" key="15">
    <source>
        <dbReference type="ARBA" id="ARBA00023014"/>
    </source>
</evidence>
<dbReference type="Proteomes" id="UP000245639">
    <property type="component" value="Unassembled WGS sequence"/>
</dbReference>
<evidence type="ECO:0000256" key="17">
    <source>
        <dbReference type="ARBA" id="ARBA00023157"/>
    </source>
</evidence>
<dbReference type="RefSeq" id="WP_243418258.1">
    <property type="nucleotide sequence ID" value="NZ_QEKW01000012.1"/>
</dbReference>
<accession>A0A2U1F3V5</accession>
<evidence type="ECO:0000256" key="18">
    <source>
        <dbReference type="ARBA" id="ARBA00029586"/>
    </source>
</evidence>
<keyword evidence="7" id="KW-0679">Respiratory chain</keyword>
<evidence type="ECO:0000256" key="6">
    <source>
        <dbReference type="ARBA" id="ARBA00022475"/>
    </source>
</evidence>
<keyword evidence="10" id="KW-0479">Metal-binding</keyword>
<proteinExistence type="inferred from homology"/>
<feature type="domain" description="Rieske" evidence="21">
    <location>
        <begin position="259"/>
        <end position="351"/>
    </location>
</feature>
<keyword evidence="6" id="KW-1003">Cell membrane</keyword>
<gene>
    <name evidence="22" type="ORF">C8D89_11244</name>
</gene>
<evidence type="ECO:0000256" key="14">
    <source>
        <dbReference type="ARBA" id="ARBA00023004"/>
    </source>
</evidence>
<evidence type="ECO:0000313" key="22">
    <source>
        <dbReference type="EMBL" id="PVZ06851.1"/>
    </source>
</evidence>
<dbReference type="PROSITE" id="PS51296">
    <property type="entry name" value="RIESKE"/>
    <property type="match status" value="1"/>
</dbReference>
<evidence type="ECO:0000256" key="20">
    <source>
        <dbReference type="SAM" id="Phobius"/>
    </source>
</evidence>
<dbReference type="CDD" id="cd03467">
    <property type="entry name" value="Rieske"/>
    <property type="match status" value="1"/>
</dbReference>
<keyword evidence="5" id="KW-0813">Transport</keyword>
<dbReference type="GO" id="GO:0004497">
    <property type="term" value="F:monooxygenase activity"/>
    <property type="evidence" value="ECO:0007669"/>
    <property type="project" value="UniProtKB-ARBA"/>
</dbReference>
<evidence type="ECO:0000256" key="10">
    <source>
        <dbReference type="ARBA" id="ARBA00022723"/>
    </source>
</evidence>
<organism evidence="22 23">
    <name type="scientific">Actinomycetospora cinnamomea</name>
    <dbReference type="NCBI Taxonomy" id="663609"/>
    <lineage>
        <taxon>Bacteria</taxon>
        <taxon>Bacillati</taxon>
        <taxon>Actinomycetota</taxon>
        <taxon>Actinomycetes</taxon>
        <taxon>Pseudonocardiales</taxon>
        <taxon>Pseudonocardiaceae</taxon>
        <taxon>Actinomycetospora</taxon>
    </lineage>
</organism>
<reference evidence="22 23" key="1">
    <citation type="submission" date="2018-04" db="EMBL/GenBank/DDBJ databases">
        <title>Genomic Encyclopedia of Type Strains, Phase IV (KMG-IV): sequencing the most valuable type-strain genomes for metagenomic binning, comparative biology and taxonomic classification.</title>
        <authorList>
            <person name="Goeker M."/>
        </authorList>
    </citation>
    <scope>NUCLEOTIDE SEQUENCE [LARGE SCALE GENOMIC DNA]</scope>
    <source>
        <strain evidence="22 23">DSM 45771</strain>
    </source>
</reference>
<evidence type="ECO:0000256" key="1">
    <source>
        <dbReference type="ARBA" id="ARBA00002494"/>
    </source>
</evidence>
<evidence type="ECO:0000256" key="7">
    <source>
        <dbReference type="ARBA" id="ARBA00022660"/>
    </source>
</evidence>
<dbReference type="EMBL" id="QEKW01000012">
    <property type="protein sequence ID" value="PVZ06851.1"/>
    <property type="molecule type" value="Genomic_DNA"/>
</dbReference>
<dbReference type="InterPro" id="IPR045603">
    <property type="entry name" value="QcrA_N"/>
</dbReference>
<dbReference type="Pfam" id="PF00355">
    <property type="entry name" value="Rieske"/>
    <property type="match status" value="1"/>
</dbReference>
<comment type="caution">
    <text evidence="22">The sequence shown here is derived from an EMBL/GenBank/DDBJ whole genome shotgun (WGS) entry which is preliminary data.</text>
</comment>
<keyword evidence="8 20" id="KW-0812">Transmembrane</keyword>
<dbReference type="InterPro" id="IPR014349">
    <property type="entry name" value="Rieske_Fe-S_prot"/>
</dbReference>
<keyword evidence="17" id="KW-1015">Disulfide bond</keyword>